<dbReference type="PANTHER" id="PTHR30055">
    <property type="entry name" value="HTH-TYPE TRANSCRIPTIONAL REGULATOR RUTR"/>
    <property type="match status" value="1"/>
</dbReference>
<comment type="caution">
    <text evidence="6">The sequence shown here is derived from an EMBL/GenBank/DDBJ whole genome shotgun (WGS) entry which is preliminary data.</text>
</comment>
<feature type="domain" description="HTH tetR-type" evidence="5">
    <location>
        <begin position="1"/>
        <end position="37"/>
    </location>
</feature>
<name>A0A1X1UMV1_9MYCO</name>
<dbReference type="Proteomes" id="UP000194000">
    <property type="component" value="Unassembled WGS sequence"/>
</dbReference>
<keyword evidence="2 4" id="KW-0238">DNA-binding</keyword>
<dbReference type="PROSITE" id="PS50977">
    <property type="entry name" value="HTH_TETR_2"/>
    <property type="match status" value="1"/>
</dbReference>
<keyword evidence="3" id="KW-0804">Transcription</keyword>
<dbReference type="InterPro" id="IPR001647">
    <property type="entry name" value="HTH_TetR"/>
</dbReference>
<dbReference type="Gene3D" id="1.10.357.10">
    <property type="entry name" value="Tetracycline Repressor, domain 2"/>
    <property type="match status" value="1"/>
</dbReference>
<dbReference type="OrthoDB" id="3869819at2"/>
<dbReference type="GO" id="GO:0000976">
    <property type="term" value="F:transcription cis-regulatory region binding"/>
    <property type="evidence" value="ECO:0007669"/>
    <property type="project" value="TreeGrafter"/>
</dbReference>
<evidence type="ECO:0000256" key="4">
    <source>
        <dbReference type="PROSITE-ProRule" id="PRU00335"/>
    </source>
</evidence>
<dbReference type="AlphaFoldDB" id="A0A1X1UMV1"/>
<evidence type="ECO:0000256" key="1">
    <source>
        <dbReference type="ARBA" id="ARBA00023015"/>
    </source>
</evidence>
<accession>A0A1X1UMV1</accession>
<evidence type="ECO:0000259" key="5">
    <source>
        <dbReference type="PROSITE" id="PS50977"/>
    </source>
</evidence>
<dbReference type="InterPro" id="IPR009057">
    <property type="entry name" value="Homeodomain-like_sf"/>
</dbReference>
<proteinExistence type="predicted"/>
<organism evidence="6 7">
    <name type="scientific">Mycobacterium fragae</name>
    <dbReference type="NCBI Taxonomy" id="1260918"/>
    <lineage>
        <taxon>Bacteria</taxon>
        <taxon>Bacillati</taxon>
        <taxon>Actinomycetota</taxon>
        <taxon>Actinomycetes</taxon>
        <taxon>Mycobacteriales</taxon>
        <taxon>Mycobacteriaceae</taxon>
        <taxon>Mycobacterium</taxon>
    </lineage>
</organism>
<dbReference type="InterPro" id="IPR050109">
    <property type="entry name" value="HTH-type_TetR-like_transc_reg"/>
</dbReference>
<evidence type="ECO:0000313" key="7">
    <source>
        <dbReference type="Proteomes" id="UP000194000"/>
    </source>
</evidence>
<reference evidence="6 7" key="1">
    <citation type="submission" date="2016-01" db="EMBL/GenBank/DDBJ databases">
        <title>The new phylogeny of the genus Mycobacterium.</title>
        <authorList>
            <person name="Tarcisio F."/>
            <person name="Conor M."/>
            <person name="Antonella G."/>
            <person name="Elisabetta G."/>
            <person name="Giulia F.S."/>
            <person name="Sara T."/>
            <person name="Anna F."/>
            <person name="Clotilde B."/>
            <person name="Roberto B."/>
            <person name="Veronica D.S."/>
            <person name="Fabio R."/>
            <person name="Monica P."/>
            <person name="Olivier J."/>
            <person name="Enrico T."/>
            <person name="Nicola S."/>
        </authorList>
    </citation>
    <scope>NUCLEOTIDE SEQUENCE [LARGE SCALE GENOMIC DNA]</scope>
    <source>
        <strain evidence="6 7">DSM 45731</strain>
    </source>
</reference>
<dbReference type="InterPro" id="IPR036271">
    <property type="entry name" value="Tet_transcr_reg_TetR-rel_C_sf"/>
</dbReference>
<sequence length="156" mass="17065">MPQIAAAAGVGRTTLHRYFADRETLIYQATLDAIRVVTEAADEAATEDGPALDAMRRFITAAVSIGERLVFLFGDPSVLRDLRPAQSPTYELVLNLITRGQHEGVFDPDLNPIWIRHALYGLILQGCEQAMAGALPRHTVAPLITRTFERGICPAP</sequence>
<comment type="caution">
    <text evidence="4">Lacks conserved residue(s) required for the propagation of feature annotation.</text>
</comment>
<dbReference type="SUPFAM" id="SSF46689">
    <property type="entry name" value="Homeodomain-like"/>
    <property type="match status" value="1"/>
</dbReference>
<dbReference type="EMBL" id="LQOW01000028">
    <property type="protein sequence ID" value="ORV58101.1"/>
    <property type="molecule type" value="Genomic_DNA"/>
</dbReference>
<dbReference type="SUPFAM" id="SSF48498">
    <property type="entry name" value="Tetracyclin repressor-like, C-terminal domain"/>
    <property type="match status" value="1"/>
</dbReference>
<dbReference type="PANTHER" id="PTHR30055:SF234">
    <property type="entry name" value="HTH-TYPE TRANSCRIPTIONAL REGULATOR BETI"/>
    <property type="match status" value="1"/>
</dbReference>
<evidence type="ECO:0000313" key="6">
    <source>
        <dbReference type="EMBL" id="ORV58101.1"/>
    </source>
</evidence>
<dbReference type="Pfam" id="PF00440">
    <property type="entry name" value="TetR_N"/>
    <property type="match status" value="1"/>
</dbReference>
<evidence type="ECO:0000256" key="3">
    <source>
        <dbReference type="ARBA" id="ARBA00023163"/>
    </source>
</evidence>
<keyword evidence="7" id="KW-1185">Reference proteome</keyword>
<evidence type="ECO:0000256" key="2">
    <source>
        <dbReference type="ARBA" id="ARBA00023125"/>
    </source>
</evidence>
<dbReference type="GO" id="GO:0003700">
    <property type="term" value="F:DNA-binding transcription factor activity"/>
    <property type="evidence" value="ECO:0007669"/>
    <property type="project" value="TreeGrafter"/>
</dbReference>
<gene>
    <name evidence="6" type="ORF">AWC06_21475</name>
</gene>
<keyword evidence="1" id="KW-0805">Transcription regulation</keyword>
<protein>
    <submittedName>
        <fullName evidence="6">TetR family transcriptional regulator</fullName>
    </submittedName>
</protein>
<dbReference type="STRING" id="1260918.AWC06_21475"/>